<dbReference type="RefSeq" id="XP_002289572.1">
    <property type="nucleotide sequence ID" value="XM_002289536.1"/>
</dbReference>
<evidence type="ECO:0000313" key="3">
    <source>
        <dbReference type="Proteomes" id="UP000001449"/>
    </source>
</evidence>
<proteinExistence type="predicted"/>
<name>B8C0Q7_THAPS</name>
<dbReference type="InParanoid" id="B8C0Q7"/>
<dbReference type="GeneID" id="7451418"/>
<evidence type="ECO:0000256" key="1">
    <source>
        <dbReference type="SAM" id="MobiDB-lite"/>
    </source>
</evidence>
<reference evidence="2 3" key="2">
    <citation type="journal article" date="2008" name="Nature">
        <title>The Phaeodactylum genome reveals the evolutionary history of diatom genomes.</title>
        <authorList>
            <person name="Bowler C."/>
            <person name="Allen A.E."/>
            <person name="Badger J.H."/>
            <person name="Grimwood J."/>
            <person name="Jabbari K."/>
            <person name="Kuo A."/>
            <person name="Maheswari U."/>
            <person name="Martens C."/>
            <person name="Maumus F."/>
            <person name="Otillar R.P."/>
            <person name="Rayko E."/>
            <person name="Salamov A."/>
            <person name="Vandepoele K."/>
            <person name="Beszteri B."/>
            <person name="Gruber A."/>
            <person name="Heijde M."/>
            <person name="Katinka M."/>
            <person name="Mock T."/>
            <person name="Valentin K."/>
            <person name="Verret F."/>
            <person name="Berges J.A."/>
            <person name="Brownlee C."/>
            <person name="Cadoret J.P."/>
            <person name="Chiovitti A."/>
            <person name="Choi C.J."/>
            <person name="Coesel S."/>
            <person name="De Martino A."/>
            <person name="Detter J.C."/>
            <person name="Durkin C."/>
            <person name="Falciatore A."/>
            <person name="Fournet J."/>
            <person name="Haruta M."/>
            <person name="Huysman M.J."/>
            <person name="Jenkins B.D."/>
            <person name="Jiroutova K."/>
            <person name="Jorgensen R.E."/>
            <person name="Joubert Y."/>
            <person name="Kaplan A."/>
            <person name="Kroger N."/>
            <person name="Kroth P.G."/>
            <person name="La Roche J."/>
            <person name="Lindquist E."/>
            <person name="Lommer M."/>
            <person name="Martin-Jezequel V."/>
            <person name="Lopez P.J."/>
            <person name="Lucas S."/>
            <person name="Mangogna M."/>
            <person name="McGinnis K."/>
            <person name="Medlin L.K."/>
            <person name="Montsant A."/>
            <person name="Oudot-Le Secq M.P."/>
            <person name="Napoli C."/>
            <person name="Obornik M."/>
            <person name="Parker M.S."/>
            <person name="Petit J.L."/>
            <person name="Porcel B.M."/>
            <person name="Poulsen N."/>
            <person name="Robison M."/>
            <person name="Rychlewski L."/>
            <person name="Rynearson T.A."/>
            <person name="Schmutz J."/>
            <person name="Shapiro H."/>
            <person name="Siaut M."/>
            <person name="Stanley M."/>
            <person name="Sussman M.R."/>
            <person name="Taylor A.R."/>
            <person name="Vardi A."/>
            <person name="von Dassow P."/>
            <person name="Vyverman W."/>
            <person name="Willis A."/>
            <person name="Wyrwicz L.S."/>
            <person name="Rokhsar D.S."/>
            <person name="Weissenbach J."/>
            <person name="Armbrust E.V."/>
            <person name="Green B.R."/>
            <person name="Van de Peer Y."/>
            <person name="Grigoriev I.V."/>
        </authorList>
    </citation>
    <scope>NUCLEOTIDE SEQUENCE [LARGE SCALE GENOMIC DNA]</scope>
    <source>
        <strain evidence="2 3">CCMP1335</strain>
    </source>
</reference>
<organism evidence="2 3">
    <name type="scientific">Thalassiosira pseudonana</name>
    <name type="common">Marine diatom</name>
    <name type="synonym">Cyclotella nana</name>
    <dbReference type="NCBI Taxonomy" id="35128"/>
    <lineage>
        <taxon>Eukaryota</taxon>
        <taxon>Sar</taxon>
        <taxon>Stramenopiles</taxon>
        <taxon>Ochrophyta</taxon>
        <taxon>Bacillariophyta</taxon>
        <taxon>Coscinodiscophyceae</taxon>
        <taxon>Thalassiosirophycidae</taxon>
        <taxon>Thalassiosirales</taxon>
        <taxon>Thalassiosiraceae</taxon>
        <taxon>Thalassiosira</taxon>
    </lineage>
</organism>
<dbReference type="HOGENOM" id="CLU_747015_0_0_1"/>
<keyword evidence="3" id="KW-1185">Reference proteome</keyword>
<reference evidence="2 3" key="1">
    <citation type="journal article" date="2004" name="Science">
        <title>The genome of the diatom Thalassiosira pseudonana: ecology, evolution, and metabolism.</title>
        <authorList>
            <person name="Armbrust E.V."/>
            <person name="Berges J.A."/>
            <person name="Bowler C."/>
            <person name="Green B.R."/>
            <person name="Martinez D."/>
            <person name="Putnam N.H."/>
            <person name="Zhou S."/>
            <person name="Allen A.E."/>
            <person name="Apt K.E."/>
            <person name="Bechner M."/>
            <person name="Brzezinski M.A."/>
            <person name="Chaal B.K."/>
            <person name="Chiovitti A."/>
            <person name="Davis A.K."/>
            <person name="Demarest M.S."/>
            <person name="Detter J.C."/>
            <person name="Glavina T."/>
            <person name="Goodstein D."/>
            <person name="Hadi M.Z."/>
            <person name="Hellsten U."/>
            <person name="Hildebrand M."/>
            <person name="Jenkins B.D."/>
            <person name="Jurka J."/>
            <person name="Kapitonov V.V."/>
            <person name="Kroger N."/>
            <person name="Lau W.W."/>
            <person name="Lane T.W."/>
            <person name="Larimer F.W."/>
            <person name="Lippmeier J.C."/>
            <person name="Lucas S."/>
            <person name="Medina M."/>
            <person name="Montsant A."/>
            <person name="Obornik M."/>
            <person name="Parker M.S."/>
            <person name="Palenik B."/>
            <person name="Pazour G.J."/>
            <person name="Richardson P.M."/>
            <person name="Rynearson T.A."/>
            <person name="Saito M.A."/>
            <person name="Schwartz D.C."/>
            <person name="Thamatrakoln K."/>
            <person name="Valentin K."/>
            <person name="Vardi A."/>
            <person name="Wilkerson F.P."/>
            <person name="Rokhsar D.S."/>
        </authorList>
    </citation>
    <scope>NUCLEOTIDE SEQUENCE [LARGE SCALE GENOMIC DNA]</scope>
    <source>
        <strain evidence="2 3">CCMP1335</strain>
    </source>
</reference>
<dbReference type="EMBL" id="CM000641">
    <property type="protein sequence ID" value="EED93109.1"/>
    <property type="molecule type" value="Genomic_DNA"/>
</dbReference>
<dbReference type="PaxDb" id="35128-Thaps4936"/>
<protein>
    <recommendedName>
        <fullName evidence="4">HMG box domain-containing protein</fullName>
    </recommendedName>
</protein>
<dbReference type="AlphaFoldDB" id="B8C0Q7"/>
<feature type="compositionally biased region" description="Polar residues" evidence="1">
    <location>
        <begin position="325"/>
        <end position="342"/>
    </location>
</feature>
<accession>B8C0Q7</accession>
<sequence>MSRGSTTTAARASTMKKEKNEEVIKVKMAVARPFTDYLVFFQLERAFILQKILNVKPSLDPEEVFDSSNKNYKGPDLPTRFQDLVLPHDWYIPGRNRSNTKKKRVHRASHGKISFTDLSKRIAASWRSIDGETKLFCAEVSEVGSRNYRALKCKTDTEMQDNCACAIVGKGEAVRKVSRTKVGAVRKQAKATSTATITPITSTNTIISTMAVAESKPDTTQPDIVNSIPSLMDLLHTFNNQRHDHNNLLSPALESMRENMNMAPAQLPFHPIKVSSTHTSGTTSIDPPCFSTMALSDMMYCRQVQVQSPLLLPFESFDFEGYNNETMASSTSQGQNRPSECLSSEDDRRSSIFKCVDMNDDEIYNIWKSTP</sequence>
<dbReference type="Proteomes" id="UP000001449">
    <property type="component" value="Chromosome 4"/>
</dbReference>
<dbReference type="Gene3D" id="1.10.30.10">
    <property type="entry name" value="High mobility group box domain"/>
    <property type="match status" value="1"/>
</dbReference>
<feature type="region of interest" description="Disordered" evidence="1">
    <location>
        <begin position="325"/>
        <end position="345"/>
    </location>
</feature>
<evidence type="ECO:0000313" key="2">
    <source>
        <dbReference type="EMBL" id="EED93109.1"/>
    </source>
</evidence>
<dbReference type="KEGG" id="tps:THAPSDRAFT_4936"/>
<dbReference type="InterPro" id="IPR036910">
    <property type="entry name" value="HMG_box_dom_sf"/>
</dbReference>
<gene>
    <name evidence="2" type="ORF">THAPSDRAFT_4936</name>
</gene>
<evidence type="ECO:0008006" key="4">
    <source>
        <dbReference type="Google" id="ProtNLM"/>
    </source>
</evidence>